<dbReference type="EMBL" id="JBHSOW010000040">
    <property type="protein sequence ID" value="MFC5649661.1"/>
    <property type="molecule type" value="Genomic_DNA"/>
</dbReference>
<proteinExistence type="predicted"/>
<dbReference type="Proteomes" id="UP001596047">
    <property type="component" value="Unassembled WGS sequence"/>
</dbReference>
<accession>A0ABW0VYT0</accession>
<dbReference type="Pfam" id="PF06089">
    <property type="entry name" value="Asparaginase_II"/>
    <property type="match status" value="1"/>
</dbReference>
<dbReference type="InterPro" id="IPR010349">
    <property type="entry name" value="Asparaginase_II"/>
</dbReference>
<evidence type="ECO:0000313" key="1">
    <source>
        <dbReference type="EMBL" id="MFC5649661.1"/>
    </source>
</evidence>
<dbReference type="PANTHER" id="PTHR42110:SF1">
    <property type="entry name" value="L-ASPARAGINASE, PUTATIVE (AFU_ORTHOLOGUE AFUA_3G11890)-RELATED"/>
    <property type="match status" value="1"/>
</dbReference>
<gene>
    <name evidence="1" type="ORF">ACFPYJ_11115</name>
</gene>
<name>A0ABW0VYT0_9BACL</name>
<dbReference type="PANTHER" id="PTHR42110">
    <property type="entry name" value="L-ASPARAGINASE, PUTATIVE (AFU_ORTHOLOGUE AFUA_3G11890)-RELATED"/>
    <property type="match status" value="1"/>
</dbReference>
<organism evidence="1 2">
    <name type="scientific">Paenibacillus solisilvae</name>
    <dbReference type="NCBI Taxonomy" id="2486751"/>
    <lineage>
        <taxon>Bacteria</taxon>
        <taxon>Bacillati</taxon>
        <taxon>Bacillota</taxon>
        <taxon>Bacilli</taxon>
        <taxon>Bacillales</taxon>
        <taxon>Paenibacillaceae</taxon>
        <taxon>Paenibacillus</taxon>
    </lineage>
</organism>
<protein>
    <submittedName>
        <fullName evidence="1">Asparaginase</fullName>
    </submittedName>
</protein>
<comment type="caution">
    <text evidence="1">The sequence shown here is derived from an EMBL/GenBank/DDBJ whole genome shotgun (WGS) entry which is preliminary data.</text>
</comment>
<keyword evidence="2" id="KW-1185">Reference proteome</keyword>
<dbReference type="RefSeq" id="WP_379188193.1">
    <property type="nucleotide sequence ID" value="NZ_JBHSOW010000040.1"/>
</dbReference>
<sequence length="334" mass="36828">MDEILVEEYRGSLVENVHRGHICGVGEGGAVRYEVGDAASLTYMRSSGKPVQAIPAIMQGVDIAYALKEKEIAVMTGSHRAESFHVEALETLMSKIGIQEEQLVCLPAYPLGENAKNQLIAEGKPKRRIYHNCSGKHLGILSLCKHKGYSTDDYTEPDHPVQQQIVKVLSYLSEVPVDEIVIGTDGCGCPVYAIPLKSMAYVYLKLTCPELIEDAAIRETVRKISGWMSRNPEMVAGTDRICSTLLLDDNIFAKGGAKGVYCFGLKREKLGFAIKITDGSEEEWPLVVAAILEQIGYARQETIASLYRLAPVAIMNDNNRIVGRNQSVFKLRHT</sequence>
<reference evidence="2" key="1">
    <citation type="journal article" date="2019" name="Int. J. Syst. Evol. Microbiol.">
        <title>The Global Catalogue of Microorganisms (GCM) 10K type strain sequencing project: providing services to taxonomists for standard genome sequencing and annotation.</title>
        <authorList>
            <consortium name="The Broad Institute Genomics Platform"/>
            <consortium name="The Broad Institute Genome Sequencing Center for Infectious Disease"/>
            <person name="Wu L."/>
            <person name="Ma J."/>
        </authorList>
    </citation>
    <scope>NUCLEOTIDE SEQUENCE [LARGE SCALE GENOMIC DNA]</scope>
    <source>
        <strain evidence="2">CGMCC 1.3240</strain>
    </source>
</reference>
<evidence type="ECO:0000313" key="2">
    <source>
        <dbReference type="Proteomes" id="UP001596047"/>
    </source>
</evidence>